<dbReference type="RefSeq" id="WP_091440730.1">
    <property type="nucleotide sequence ID" value="NZ_FOIE01000002.1"/>
</dbReference>
<feature type="signal peptide" evidence="1">
    <location>
        <begin position="1"/>
        <end position="27"/>
    </location>
</feature>
<evidence type="ECO:0008006" key="4">
    <source>
        <dbReference type="Google" id="ProtNLM"/>
    </source>
</evidence>
<protein>
    <recommendedName>
        <fullName evidence="4">Polyketide cyclase / dehydrase and lipid transport</fullName>
    </recommendedName>
</protein>
<keyword evidence="1" id="KW-0732">Signal</keyword>
<dbReference type="EMBL" id="FOIE01000002">
    <property type="protein sequence ID" value="SET05697.1"/>
    <property type="molecule type" value="Genomic_DNA"/>
</dbReference>
<feature type="chain" id="PRO_5039717884" description="Polyketide cyclase / dehydrase and lipid transport" evidence="1">
    <location>
        <begin position="28"/>
        <end position="201"/>
    </location>
</feature>
<gene>
    <name evidence="2" type="ORF">SAMN04488546_1269</name>
</gene>
<reference evidence="3" key="1">
    <citation type="submission" date="2016-10" db="EMBL/GenBank/DDBJ databases">
        <authorList>
            <person name="Varghese N."/>
            <person name="Submissions S."/>
        </authorList>
    </citation>
    <scope>NUCLEOTIDE SEQUENCE [LARGE SCALE GENOMIC DNA]</scope>
    <source>
        <strain evidence="3">DSM 44209</strain>
    </source>
</reference>
<accession>A0A1I0BHJ1</accession>
<dbReference type="OrthoDB" id="3393679at2"/>
<proteinExistence type="predicted"/>
<evidence type="ECO:0000256" key="1">
    <source>
        <dbReference type="SAM" id="SignalP"/>
    </source>
</evidence>
<evidence type="ECO:0000313" key="3">
    <source>
        <dbReference type="Proteomes" id="UP000198507"/>
    </source>
</evidence>
<evidence type="ECO:0000313" key="2">
    <source>
        <dbReference type="EMBL" id="SET05697.1"/>
    </source>
</evidence>
<keyword evidence="3" id="KW-1185">Reference proteome</keyword>
<dbReference type="PROSITE" id="PS51257">
    <property type="entry name" value="PROKAR_LIPOPROTEIN"/>
    <property type="match status" value="1"/>
</dbReference>
<dbReference type="AlphaFoldDB" id="A0A1I0BHJ1"/>
<name>A0A1I0BHJ1_9ACTN</name>
<sequence length="201" mass="20599">MHPTRRDVETVRRLRATTAAAPLLALAACASPATGPAAQAVGVPPAAQAAAVVQPQDGTSSCTGPAGYRVAFPAEWSTNAAGVLPTCSWFGPGEVVVPEASDVRTAPVALQVVDGPLTEVAVPVPDEVTRTELEVAGRQAVRTQQVTTLGLHPEGTRITTWAVDLDGRTLLADAVELPGGDHERAVAALDAMVETLETATA</sequence>
<dbReference type="Proteomes" id="UP000198507">
    <property type="component" value="Unassembled WGS sequence"/>
</dbReference>
<organism evidence="2 3">
    <name type="scientific">Geodermatophilus poikilotrophus</name>
    <dbReference type="NCBI Taxonomy" id="1333667"/>
    <lineage>
        <taxon>Bacteria</taxon>
        <taxon>Bacillati</taxon>
        <taxon>Actinomycetota</taxon>
        <taxon>Actinomycetes</taxon>
        <taxon>Geodermatophilales</taxon>
        <taxon>Geodermatophilaceae</taxon>
        <taxon>Geodermatophilus</taxon>
    </lineage>
</organism>